<keyword evidence="3" id="KW-1185">Reference proteome</keyword>
<dbReference type="GO" id="GO:0008080">
    <property type="term" value="F:N-acetyltransferase activity"/>
    <property type="evidence" value="ECO:0007669"/>
    <property type="project" value="InterPro"/>
</dbReference>
<dbReference type="PROSITE" id="PS51186">
    <property type="entry name" value="GNAT"/>
    <property type="match status" value="1"/>
</dbReference>
<dbReference type="RefSeq" id="WP_115389021.1">
    <property type="nucleotide sequence ID" value="NZ_JADZHC010000037.1"/>
</dbReference>
<reference evidence="2 3" key="1">
    <citation type="submission" date="2018-06" db="EMBL/GenBank/DDBJ databases">
        <authorList>
            <consortium name="Pathogen Informatics"/>
            <person name="Doyle S."/>
        </authorList>
    </citation>
    <scope>NUCLEOTIDE SEQUENCE [LARGE SCALE GENOMIC DNA]</scope>
    <source>
        <strain evidence="2 3">NCTC10738</strain>
    </source>
</reference>
<evidence type="ECO:0000313" key="2">
    <source>
        <dbReference type="EMBL" id="SUI47372.1"/>
    </source>
</evidence>
<dbReference type="Proteomes" id="UP000254069">
    <property type="component" value="Unassembled WGS sequence"/>
</dbReference>
<gene>
    <name evidence="2" type="ORF">NCTC10738_00276</name>
</gene>
<evidence type="ECO:0000259" key="1">
    <source>
        <dbReference type="PROSITE" id="PS51186"/>
    </source>
</evidence>
<sequence length="276" mass="30997">MTQAQFDQQLNLLGAHIQHGPANDRIYLISLGNADPGPLLDALRALALQHGYGKIIAKLPEHKAGLFLAYGFSEEARIPNFYQSQDAVFLAHYQDKTRQFRTMPELDTLLERARADIKPEFHSAAEVSRCHEEDLPQMARLYSEVFPSYPFPIEDPEFLRQNMASDVDYFGIRQQGRLIALASAEKDPKSLSAEMTDFATLPQARGQGCARALLAHMEQAIFHQGYRTAYTIARAVSVGMNRTFAAADYRYGGRLHLNTQIGGQIESMNLWHKSIA</sequence>
<feature type="domain" description="N-acetyltransferase" evidence="1">
    <location>
        <begin position="125"/>
        <end position="276"/>
    </location>
</feature>
<evidence type="ECO:0000313" key="3">
    <source>
        <dbReference type="Proteomes" id="UP000254069"/>
    </source>
</evidence>
<dbReference type="SUPFAM" id="SSF55729">
    <property type="entry name" value="Acyl-CoA N-acyltransferases (Nat)"/>
    <property type="match status" value="1"/>
</dbReference>
<accession>A0A379YMG5</accession>
<proteinExistence type="predicted"/>
<dbReference type="InterPro" id="IPR000182">
    <property type="entry name" value="GNAT_dom"/>
</dbReference>
<dbReference type="EMBL" id="UGYO01000001">
    <property type="protein sequence ID" value="SUI47372.1"/>
    <property type="molecule type" value="Genomic_DNA"/>
</dbReference>
<protein>
    <submittedName>
        <fullName evidence="2">Predicted acetyltransferase</fullName>
    </submittedName>
</protein>
<dbReference type="CDD" id="cd04301">
    <property type="entry name" value="NAT_SF"/>
    <property type="match status" value="1"/>
</dbReference>
<name>A0A379YMG5_9GAMM</name>
<organism evidence="2 3">
    <name type="scientific">Shewanella algae</name>
    <dbReference type="NCBI Taxonomy" id="38313"/>
    <lineage>
        <taxon>Bacteria</taxon>
        <taxon>Pseudomonadati</taxon>
        <taxon>Pseudomonadota</taxon>
        <taxon>Gammaproteobacteria</taxon>
        <taxon>Alteromonadales</taxon>
        <taxon>Shewanellaceae</taxon>
        <taxon>Shewanella</taxon>
    </lineage>
</organism>
<keyword evidence="2" id="KW-0808">Transferase</keyword>
<dbReference type="AlphaFoldDB" id="A0A379YMG5"/>
<dbReference type="Pfam" id="PF00583">
    <property type="entry name" value="Acetyltransf_1"/>
    <property type="match status" value="1"/>
</dbReference>
<dbReference type="InterPro" id="IPR016181">
    <property type="entry name" value="Acyl_CoA_acyltransferase"/>
</dbReference>
<dbReference type="InterPro" id="IPR022525">
    <property type="entry name" value="GNAT_AblB"/>
</dbReference>
<dbReference type="Gene3D" id="3.40.630.30">
    <property type="match status" value="1"/>
</dbReference>
<dbReference type="NCBIfam" id="TIGR03827">
    <property type="entry name" value="GNAT_ablB"/>
    <property type="match status" value="1"/>
</dbReference>